<organism evidence="4 5">
    <name type="scientific">Aerococcus urinae</name>
    <dbReference type="NCBI Taxonomy" id="1376"/>
    <lineage>
        <taxon>Bacteria</taxon>
        <taxon>Bacillati</taxon>
        <taxon>Bacillota</taxon>
        <taxon>Bacilli</taxon>
        <taxon>Lactobacillales</taxon>
        <taxon>Aerococcaceae</taxon>
        <taxon>Aerococcus</taxon>
    </lineage>
</organism>
<reference evidence="3" key="2">
    <citation type="submission" date="2022-09" db="EMBL/GenBank/DDBJ databases">
        <title>Aerococcus urinae taxonomy study.</title>
        <authorList>
            <person name="Christensen J."/>
            <person name="Senneby E."/>
        </authorList>
    </citation>
    <scope>NUCLEOTIDE SEQUENCE</scope>
    <source>
        <strain evidence="3">NLD-066-U95</strain>
    </source>
</reference>
<dbReference type="EMBL" id="CP065662">
    <property type="protein sequence ID" value="QPS01899.1"/>
    <property type="molecule type" value="Genomic_DNA"/>
</dbReference>
<sequence length="170" mass="18302">MAKIASIMTDLFEDSEYTSPKEALEAAGHQVVPVGLEKGATVTGKSDGTEVEIEVGIDNAKGEDFDALLIPGGYSPDKIRKYEDVLNFVRHFAYKHKPIFTICHGPQLLVNADVLHGKDITAVAQVAVDVKNAGANYFDEEVVIDSSGIISSRTPDDLPAFNKAIVDALK</sequence>
<name>A0A0X8FFJ7_9LACT</name>
<dbReference type="KEGG" id="aun:AWM73_07865"/>
<dbReference type="Proteomes" id="UP000594771">
    <property type="component" value="Chromosome"/>
</dbReference>
<feature type="domain" description="DJ-1/PfpI" evidence="2">
    <location>
        <begin position="3"/>
        <end position="167"/>
    </location>
</feature>
<dbReference type="SUPFAM" id="SSF52317">
    <property type="entry name" value="Class I glutamine amidotransferase-like"/>
    <property type="match status" value="1"/>
</dbReference>
<dbReference type="AlphaFoldDB" id="A0A0X8FFJ7"/>
<dbReference type="EMBL" id="JAOTML010000002">
    <property type="protein sequence ID" value="MCY3052889.1"/>
    <property type="molecule type" value="Genomic_DNA"/>
</dbReference>
<dbReference type="InterPro" id="IPR029062">
    <property type="entry name" value="Class_I_gatase-like"/>
</dbReference>
<keyword evidence="6" id="KW-1185">Reference proteome</keyword>
<keyword evidence="4" id="KW-0808">Transferase</keyword>
<protein>
    <submittedName>
        <fullName evidence="4">Type 1 glutamine amidotransferase</fullName>
    </submittedName>
</protein>
<dbReference type="InterPro" id="IPR002818">
    <property type="entry name" value="DJ-1/PfpI"/>
</dbReference>
<comment type="similarity">
    <text evidence="1">Belongs to the peptidase C56 family.</text>
</comment>
<evidence type="ECO:0000313" key="4">
    <source>
        <dbReference type="EMBL" id="QPS01899.1"/>
    </source>
</evidence>
<evidence type="ECO:0000256" key="1">
    <source>
        <dbReference type="ARBA" id="ARBA00008542"/>
    </source>
</evidence>
<dbReference type="PANTHER" id="PTHR42733">
    <property type="entry name" value="DJ-1 PROTEIN"/>
    <property type="match status" value="1"/>
</dbReference>
<evidence type="ECO:0000313" key="3">
    <source>
        <dbReference type="EMBL" id="MCY3052889.1"/>
    </source>
</evidence>
<dbReference type="Proteomes" id="UP001069145">
    <property type="component" value="Unassembled WGS sequence"/>
</dbReference>
<dbReference type="Pfam" id="PF01965">
    <property type="entry name" value="DJ-1_PfpI"/>
    <property type="match status" value="1"/>
</dbReference>
<evidence type="ECO:0000259" key="2">
    <source>
        <dbReference type="Pfam" id="PF01965"/>
    </source>
</evidence>
<dbReference type="NCBIfam" id="TIGR01382">
    <property type="entry name" value="PfpI"/>
    <property type="match status" value="1"/>
</dbReference>
<dbReference type="PROSITE" id="PS51276">
    <property type="entry name" value="PEPTIDASE_C56_PFPI"/>
    <property type="match status" value="1"/>
</dbReference>
<evidence type="ECO:0000313" key="5">
    <source>
        <dbReference type="Proteomes" id="UP000594771"/>
    </source>
</evidence>
<dbReference type="OrthoDB" id="9792284at2"/>
<keyword evidence="4" id="KW-0315">Glutamine amidotransferase</keyword>
<gene>
    <name evidence="4" type="ORF">I6G68_02150</name>
    <name evidence="3" type="ORF">ODY43_02710</name>
</gene>
<dbReference type="PANTHER" id="PTHR42733:SF2">
    <property type="entry name" value="DJ-1_THIJ_PFPI FAMILY PROTEIN"/>
    <property type="match status" value="1"/>
</dbReference>
<dbReference type="RefSeq" id="WP_060778825.1">
    <property type="nucleotide sequence ID" value="NZ_CAJHLF010000004.1"/>
</dbReference>
<dbReference type="GO" id="GO:0016740">
    <property type="term" value="F:transferase activity"/>
    <property type="evidence" value="ECO:0007669"/>
    <property type="project" value="UniProtKB-KW"/>
</dbReference>
<evidence type="ECO:0000313" key="6">
    <source>
        <dbReference type="Proteomes" id="UP001069145"/>
    </source>
</evidence>
<dbReference type="Gene3D" id="3.40.50.880">
    <property type="match status" value="1"/>
</dbReference>
<reference evidence="4 5" key="1">
    <citation type="submission" date="2020-12" db="EMBL/GenBank/DDBJ databases">
        <title>FDA dAtabase for Regulatory Grade micrObial Sequences (FDA-ARGOS): Supporting development and validation of Infectious Disease Dx tests.</title>
        <authorList>
            <person name="Sproer C."/>
            <person name="Gronow S."/>
            <person name="Severitt S."/>
            <person name="Schroder I."/>
            <person name="Tallon L."/>
            <person name="Sadzewicz L."/>
            <person name="Zhao X."/>
            <person name="Boylan J."/>
            <person name="Ott S."/>
            <person name="Bowen H."/>
            <person name="Vavikolanu K."/>
            <person name="Mehta A."/>
            <person name="Aluvathingal J."/>
            <person name="Nadendla S."/>
            <person name="Lowell S."/>
            <person name="Myers T."/>
            <person name="Yan Y."/>
            <person name="Sichtig H."/>
        </authorList>
    </citation>
    <scope>NUCLEOTIDE SEQUENCE [LARGE SCALE GENOMIC DNA]</scope>
    <source>
        <strain evidence="4 5">FDAARGOS_911</strain>
    </source>
</reference>
<proteinExistence type="inferred from homology"/>
<dbReference type="InterPro" id="IPR006286">
    <property type="entry name" value="C56_PfpI-like"/>
</dbReference>
<accession>A0A0X8FFJ7</accession>
<dbReference type="GeneID" id="35768225"/>
<dbReference type="CDD" id="cd03134">
    <property type="entry name" value="GATase1_PfpI_like"/>
    <property type="match status" value="1"/>
</dbReference>